<evidence type="ECO:0000313" key="1">
    <source>
        <dbReference type="EMBL" id="CAD7399013.1"/>
    </source>
</evidence>
<dbReference type="EMBL" id="OD000722">
    <property type="protein sequence ID" value="CAD7399013.1"/>
    <property type="molecule type" value="Genomic_DNA"/>
</dbReference>
<reference evidence="1" key="1">
    <citation type="submission" date="2020-11" db="EMBL/GenBank/DDBJ databases">
        <authorList>
            <person name="Tran Van P."/>
        </authorList>
    </citation>
    <scope>NUCLEOTIDE SEQUENCE</scope>
</reference>
<sequence>MGFHFFPAQMRRLPRKHQYRHSNICHVGLATLFKVTLKLLQTTSTLSKLIRNTLKNYLGYINQPQFTRSGSNLDLRIIGNLVYCKRGSLNHSTIKAGGVENVPSVIPDRDANPYVIGSTGYCDIGALPHGATKAVLNVLERLWGFRLFFLVRFWAKGNDGFDELLFCAWLSVADHHYSSDSNILESFFSASLRRALAAMLNTAVVTFSRSSRFFSSRGGGLGILRCALSAIKHVGVNASARQCARGNQYQYCVKMRTPTTASILQGHCDVTASRIDDSLRQNGSEFGHHILVFVYNHFGIQCAEIFYLGASVLSLLDKDHGGCNKGALTNKIDRIIGHGVQQGNGFFKACASTCDPQSHRSSVARDTTLGHCSGVLNSKNPSPVTAARRTSSFTSETATWRSLRIA</sequence>
<gene>
    <name evidence="1" type="ORF">TPSB3V08_LOCUS1976</name>
</gene>
<name>A0A7R9CM14_TIMPO</name>
<proteinExistence type="predicted"/>
<accession>A0A7R9CM14</accession>
<dbReference type="AlphaFoldDB" id="A0A7R9CM14"/>
<protein>
    <submittedName>
        <fullName evidence="1">Uncharacterized protein</fullName>
    </submittedName>
</protein>
<organism evidence="1">
    <name type="scientific">Timema poppense</name>
    <name type="common">Walking stick</name>
    <dbReference type="NCBI Taxonomy" id="170557"/>
    <lineage>
        <taxon>Eukaryota</taxon>
        <taxon>Metazoa</taxon>
        <taxon>Ecdysozoa</taxon>
        <taxon>Arthropoda</taxon>
        <taxon>Hexapoda</taxon>
        <taxon>Insecta</taxon>
        <taxon>Pterygota</taxon>
        <taxon>Neoptera</taxon>
        <taxon>Polyneoptera</taxon>
        <taxon>Phasmatodea</taxon>
        <taxon>Timematodea</taxon>
        <taxon>Timematoidea</taxon>
        <taxon>Timematidae</taxon>
        <taxon>Timema</taxon>
    </lineage>
</organism>